<dbReference type="CDD" id="cd05403">
    <property type="entry name" value="NT_KNTase_like"/>
    <property type="match status" value="1"/>
</dbReference>
<accession>A0A7C4I6K0</accession>
<dbReference type="PANTHER" id="PTHR33933">
    <property type="entry name" value="NUCLEOTIDYLTRANSFERASE"/>
    <property type="match status" value="1"/>
</dbReference>
<dbReference type="EMBL" id="DTAD01000038">
    <property type="protein sequence ID" value="HGN90275.1"/>
    <property type="molecule type" value="Genomic_DNA"/>
</dbReference>
<sequence>MSTSWVNISRKLSTLKEKEFEAVRDMLCGDSVLVILFGSRARGEATPLSDYDVLAIKKQRSDRVVLKWPAQIFNYTVDEVFEELLRLNTLVLDAVLEGIFLCGDEKLFEELRREAETIVERRRLKKAETGWVSRAVLRDGGV</sequence>
<dbReference type="InterPro" id="IPR052548">
    <property type="entry name" value="Type_VII_TA_antitoxin"/>
</dbReference>
<organism evidence="3">
    <name type="scientific">Caldiarchaeum subterraneum</name>
    <dbReference type="NCBI Taxonomy" id="311458"/>
    <lineage>
        <taxon>Archaea</taxon>
        <taxon>Nitrososphaerota</taxon>
        <taxon>Candidatus Caldarchaeales</taxon>
        <taxon>Candidatus Caldarchaeaceae</taxon>
        <taxon>Candidatus Caldarchaeum</taxon>
    </lineage>
</organism>
<comment type="caution">
    <text evidence="3">The sequence shown here is derived from an EMBL/GenBank/DDBJ whole genome shotgun (WGS) entry which is preliminary data.</text>
</comment>
<dbReference type="EMBL" id="DTCM01000061">
    <property type="protein sequence ID" value="HGL40948.1"/>
    <property type="molecule type" value="Genomic_DNA"/>
</dbReference>
<dbReference type="PANTHER" id="PTHR33933:SF1">
    <property type="entry name" value="PROTEIN ADENYLYLTRANSFERASE MNTA-RELATED"/>
    <property type="match status" value="1"/>
</dbReference>
<dbReference type="GO" id="GO:0016779">
    <property type="term" value="F:nucleotidyltransferase activity"/>
    <property type="evidence" value="ECO:0007669"/>
    <property type="project" value="InterPro"/>
</dbReference>
<proteinExistence type="predicted"/>
<dbReference type="InterPro" id="IPR002934">
    <property type="entry name" value="Polymerase_NTP_transf_dom"/>
</dbReference>
<evidence type="ECO:0000313" key="2">
    <source>
        <dbReference type="EMBL" id="HGL40948.1"/>
    </source>
</evidence>
<dbReference type="AlphaFoldDB" id="A0A7C4I6K0"/>
<name>A0A7C4I6K0_CALS0</name>
<keyword evidence="3" id="KW-0808">Transferase</keyword>
<gene>
    <name evidence="3" type="ORF">ENT82_04000</name>
    <name evidence="2" type="ORF">ENU43_04715</name>
</gene>
<reference evidence="3" key="1">
    <citation type="journal article" date="2020" name="mSystems">
        <title>Genome- and Community-Level Interaction Insights into Carbon Utilization and Element Cycling Functions of Hydrothermarchaeota in Hydrothermal Sediment.</title>
        <authorList>
            <person name="Zhou Z."/>
            <person name="Liu Y."/>
            <person name="Xu W."/>
            <person name="Pan J."/>
            <person name="Luo Z.H."/>
            <person name="Li M."/>
        </authorList>
    </citation>
    <scope>NUCLEOTIDE SEQUENCE [LARGE SCALE GENOMIC DNA]</scope>
    <source>
        <strain evidence="3">SpSt-613</strain>
        <strain evidence="2">SpSt-669</strain>
    </source>
</reference>
<dbReference type="Pfam" id="PF01909">
    <property type="entry name" value="NTP_transf_2"/>
    <property type="match status" value="1"/>
</dbReference>
<evidence type="ECO:0000313" key="3">
    <source>
        <dbReference type="EMBL" id="HGN90275.1"/>
    </source>
</evidence>
<dbReference type="Gene3D" id="3.30.460.10">
    <property type="entry name" value="Beta Polymerase, domain 2"/>
    <property type="match status" value="1"/>
</dbReference>
<dbReference type="InterPro" id="IPR043519">
    <property type="entry name" value="NT_sf"/>
</dbReference>
<protein>
    <submittedName>
        <fullName evidence="3">Nucleotidyltransferase domain-containing protein</fullName>
    </submittedName>
</protein>
<evidence type="ECO:0000259" key="1">
    <source>
        <dbReference type="Pfam" id="PF01909"/>
    </source>
</evidence>
<feature type="domain" description="Polymerase nucleotidyl transferase" evidence="1">
    <location>
        <begin position="31"/>
        <end position="102"/>
    </location>
</feature>
<dbReference type="SUPFAM" id="SSF81301">
    <property type="entry name" value="Nucleotidyltransferase"/>
    <property type="match status" value="1"/>
</dbReference>